<evidence type="ECO:0000259" key="5">
    <source>
        <dbReference type="Pfam" id="PF01965"/>
    </source>
</evidence>
<keyword evidence="2" id="KW-0456">Lyase</keyword>
<dbReference type="EMBL" id="JACHMI010000001">
    <property type="protein sequence ID" value="MBB6551307.1"/>
    <property type="molecule type" value="Genomic_DNA"/>
</dbReference>
<reference evidence="6 7" key="1">
    <citation type="submission" date="2020-08" db="EMBL/GenBank/DDBJ databases">
        <title>Sequencing the genomes of 1000 actinobacteria strains.</title>
        <authorList>
            <person name="Klenk H.-P."/>
        </authorList>
    </citation>
    <scope>NUCLEOTIDE SEQUENCE [LARGE SCALE GENOMIC DNA]</scope>
    <source>
        <strain evidence="6 7">DSM 43768</strain>
    </source>
</reference>
<dbReference type="AlphaFoldDB" id="A0A7X0NX83"/>
<keyword evidence="6" id="KW-0645">Protease</keyword>
<dbReference type="InterPro" id="IPR002818">
    <property type="entry name" value="DJ-1/PfpI"/>
</dbReference>
<dbReference type="Gene3D" id="3.40.50.880">
    <property type="match status" value="1"/>
</dbReference>
<evidence type="ECO:0000256" key="4">
    <source>
        <dbReference type="SAM" id="MobiDB-lite"/>
    </source>
</evidence>
<accession>A0A7X0NX83</accession>
<dbReference type="PANTHER" id="PTHR48094:SF11">
    <property type="entry name" value="GLUTATHIONE-INDEPENDENT GLYOXALASE HSP31-RELATED"/>
    <property type="match status" value="1"/>
</dbReference>
<organism evidence="6 7">
    <name type="scientific">Nonomuraea rubra</name>
    <dbReference type="NCBI Taxonomy" id="46180"/>
    <lineage>
        <taxon>Bacteria</taxon>
        <taxon>Bacillati</taxon>
        <taxon>Actinomycetota</taxon>
        <taxon>Actinomycetes</taxon>
        <taxon>Streptosporangiales</taxon>
        <taxon>Streptosporangiaceae</taxon>
        <taxon>Nonomuraea</taxon>
    </lineage>
</organism>
<evidence type="ECO:0000256" key="3">
    <source>
        <dbReference type="ARBA" id="ARBA00038493"/>
    </source>
</evidence>
<dbReference type="GO" id="GO:0019172">
    <property type="term" value="F:glyoxalase III activity"/>
    <property type="evidence" value="ECO:0007669"/>
    <property type="project" value="TreeGrafter"/>
</dbReference>
<evidence type="ECO:0000313" key="7">
    <source>
        <dbReference type="Proteomes" id="UP000565579"/>
    </source>
</evidence>
<dbReference type="SUPFAM" id="SSF52317">
    <property type="entry name" value="Class I glutamine amidotransferase-like"/>
    <property type="match status" value="1"/>
</dbReference>
<sequence>MKVLIVLTSHDKLGDTGRKTGFWLEELAAPYYRFKEAGWRIVLASPQGGRPPLDPKSSEPGFQTDQTRRFEADPQATEALAHTVRLDSVSTDDFDAVFYPGGHGPLWDLAEDTNSARLIETTLRSGKPLALVCHAPGILRHTVNEEGTPLVRGKQVTGFANSEEEAVQLTKVVPFLVEDELKDLGGLYSKAGDWEPHVVQDGLLITGQNPASSAPVADALIKLVTTAGQ</sequence>
<keyword evidence="1" id="KW-0346">Stress response</keyword>
<name>A0A7X0NX83_9ACTN</name>
<protein>
    <submittedName>
        <fullName evidence="6">Putative intracellular protease/amidase</fullName>
    </submittedName>
</protein>
<comment type="similarity">
    <text evidence="3">Belongs to the peptidase C56 family. HSP31-like subfamily.</text>
</comment>
<dbReference type="GO" id="GO:0006508">
    <property type="term" value="P:proteolysis"/>
    <property type="evidence" value="ECO:0007669"/>
    <property type="project" value="UniProtKB-KW"/>
</dbReference>
<feature type="region of interest" description="Disordered" evidence="4">
    <location>
        <begin position="45"/>
        <end position="64"/>
    </location>
</feature>
<feature type="domain" description="DJ-1/PfpI" evidence="5">
    <location>
        <begin position="25"/>
        <end position="221"/>
    </location>
</feature>
<dbReference type="GO" id="GO:0019243">
    <property type="term" value="P:methylglyoxal catabolic process to D-lactate via S-lactoyl-glutathione"/>
    <property type="evidence" value="ECO:0007669"/>
    <property type="project" value="TreeGrafter"/>
</dbReference>
<evidence type="ECO:0000256" key="1">
    <source>
        <dbReference type="ARBA" id="ARBA00023016"/>
    </source>
</evidence>
<proteinExistence type="inferred from homology"/>
<dbReference type="CDD" id="cd03141">
    <property type="entry name" value="GATase1_Hsp31_like"/>
    <property type="match status" value="1"/>
</dbReference>
<keyword evidence="6" id="KW-0378">Hydrolase</keyword>
<comment type="caution">
    <text evidence="6">The sequence shown here is derived from an EMBL/GenBank/DDBJ whole genome shotgun (WGS) entry which is preliminary data.</text>
</comment>
<gene>
    <name evidence="6" type="ORF">HD593_006102</name>
</gene>
<dbReference type="InterPro" id="IPR050325">
    <property type="entry name" value="Prot/Nucl_acid_deglycase"/>
</dbReference>
<dbReference type="GO" id="GO:0005737">
    <property type="term" value="C:cytoplasm"/>
    <property type="evidence" value="ECO:0007669"/>
    <property type="project" value="TreeGrafter"/>
</dbReference>
<dbReference type="Pfam" id="PF01965">
    <property type="entry name" value="DJ-1_PfpI"/>
    <property type="match status" value="1"/>
</dbReference>
<keyword evidence="7" id="KW-1185">Reference proteome</keyword>
<dbReference type="RefSeq" id="WP_185105408.1">
    <property type="nucleotide sequence ID" value="NZ_BAAAXY010000172.1"/>
</dbReference>
<dbReference type="InterPro" id="IPR029062">
    <property type="entry name" value="Class_I_gatase-like"/>
</dbReference>
<evidence type="ECO:0000256" key="2">
    <source>
        <dbReference type="ARBA" id="ARBA00023239"/>
    </source>
</evidence>
<dbReference type="PANTHER" id="PTHR48094">
    <property type="entry name" value="PROTEIN/NUCLEIC ACID DEGLYCASE DJ-1-RELATED"/>
    <property type="match status" value="1"/>
</dbReference>
<dbReference type="GO" id="GO:0008233">
    <property type="term" value="F:peptidase activity"/>
    <property type="evidence" value="ECO:0007669"/>
    <property type="project" value="UniProtKB-KW"/>
</dbReference>
<evidence type="ECO:0000313" key="6">
    <source>
        <dbReference type="EMBL" id="MBB6551307.1"/>
    </source>
</evidence>
<dbReference type="Proteomes" id="UP000565579">
    <property type="component" value="Unassembled WGS sequence"/>
</dbReference>